<feature type="domain" description="C2H2-type" evidence="2">
    <location>
        <begin position="14"/>
        <end position="34"/>
    </location>
</feature>
<dbReference type="InterPro" id="IPR013087">
    <property type="entry name" value="Znf_C2H2_type"/>
</dbReference>
<sequence length="201" mass="22327">MEQQNGRGRVIYQCMNCNLLCNSSQSLAAHTKGHIIKDGWVKGTRQRKIFVPYDENNQVQQQQQVAPEIDEQQQQQQQVAPEIADTTNVHQAAAQNAQNPPSSPADPASSSKRPRVREHHFGVRDQKILARLIGHLNKEEKMSSCDLLKVLGSWLVDAKLSIPEVEVIPNNDSEAAPVIGNTNKDVVKIEDSDGESISITF</sequence>
<dbReference type="PROSITE" id="PS00028">
    <property type="entry name" value="ZINC_FINGER_C2H2_1"/>
    <property type="match status" value="1"/>
</dbReference>
<comment type="caution">
    <text evidence="3">The sequence shown here is derived from an EMBL/GenBank/DDBJ whole genome shotgun (WGS) entry which is preliminary data.</text>
</comment>
<evidence type="ECO:0000313" key="3">
    <source>
        <dbReference type="EMBL" id="KAK4347486.1"/>
    </source>
</evidence>
<keyword evidence="4" id="KW-1185">Reference proteome</keyword>
<dbReference type="AlphaFoldDB" id="A0AAE1V1V5"/>
<accession>A0AAE1V1V5</accession>
<proteinExistence type="predicted"/>
<gene>
    <name evidence="3" type="ORF">RND71_033825</name>
</gene>
<evidence type="ECO:0000256" key="1">
    <source>
        <dbReference type="SAM" id="MobiDB-lite"/>
    </source>
</evidence>
<feature type="region of interest" description="Disordered" evidence="1">
    <location>
        <begin position="61"/>
        <end position="121"/>
    </location>
</feature>
<protein>
    <recommendedName>
        <fullName evidence="2">C2H2-type domain-containing protein</fullName>
    </recommendedName>
</protein>
<feature type="compositionally biased region" description="Low complexity" evidence="1">
    <location>
        <begin position="61"/>
        <end position="111"/>
    </location>
</feature>
<reference evidence="3" key="1">
    <citation type="submission" date="2023-12" db="EMBL/GenBank/DDBJ databases">
        <title>Genome assembly of Anisodus tanguticus.</title>
        <authorList>
            <person name="Wang Y.-J."/>
        </authorList>
    </citation>
    <scope>NUCLEOTIDE SEQUENCE</scope>
    <source>
        <strain evidence="3">KB-2021</strain>
        <tissue evidence="3">Leaf</tissue>
    </source>
</reference>
<dbReference type="Proteomes" id="UP001291623">
    <property type="component" value="Unassembled WGS sequence"/>
</dbReference>
<organism evidence="3 4">
    <name type="scientific">Anisodus tanguticus</name>
    <dbReference type="NCBI Taxonomy" id="243964"/>
    <lineage>
        <taxon>Eukaryota</taxon>
        <taxon>Viridiplantae</taxon>
        <taxon>Streptophyta</taxon>
        <taxon>Embryophyta</taxon>
        <taxon>Tracheophyta</taxon>
        <taxon>Spermatophyta</taxon>
        <taxon>Magnoliopsida</taxon>
        <taxon>eudicotyledons</taxon>
        <taxon>Gunneridae</taxon>
        <taxon>Pentapetalae</taxon>
        <taxon>asterids</taxon>
        <taxon>lamiids</taxon>
        <taxon>Solanales</taxon>
        <taxon>Solanaceae</taxon>
        <taxon>Solanoideae</taxon>
        <taxon>Hyoscyameae</taxon>
        <taxon>Anisodus</taxon>
    </lineage>
</organism>
<evidence type="ECO:0000313" key="4">
    <source>
        <dbReference type="Proteomes" id="UP001291623"/>
    </source>
</evidence>
<dbReference type="EMBL" id="JAVYJV010000018">
    <property type="protein sequence ID" value="KAK4347486.1"/>
    <property type="molecule type" value="Genomic_DNA"/>
</dbReference>
<name>A0AAE1V1V5_9SOLA</name>
<evidence type="ECO:0000259" key="2">
    <source>
        <dbReference type="PROSITE" id="PS00028"/>
    </source>
</evidence>